<evidence type="ECO:0000256" key="1">
    <source>
        <dbReference type="ARBA" id="ARBA00001933"/>
    </source>
</evidence>
<evidence type="ECO:0000256" key="2">
    <source>
        <dbReference type="ARBA" id="ARBA00022898"/>
    </source>
</evidence>
<evidence type="ECO:0000259" key="5">
    <source>
        <dbReference type="SMART" id="SM01005"/>
    </source>
</evidence>
<dbReference type="PRINTS" id="PR00992">
    <property type="entry name" value="ALARACEMASE"/>
</dbReference>
<dbReference type="RefSeq" id="WP_225673583.1">
    <property type="nucleotide sequence ID" value="NZ_JAEDAH010000041.1"/>
</dbReference>
<feature type="modified residue" description="N6-(pyridoxal phosphate)lysine" evidence="4">
    <location>
        <position position="35"/>
    </location>
</feature>
<comment type="caution">
    <text evidence="6">The sequence shown here is derived from an EMBL/GenBank/DDBJ whole genome shotgun (WGS) entry which is preliminary data.</text>
</comment>
<dbReference type="PANTHER" id="PTHR30511:SF0">
    <property type="entry name" value="ALANINE RACEMASE, CATABOLIC-RELATED"/>
    <property type="match status" value="1"/>
</dbReference>
<feature type="binding site" evidence="4">
    <location>
        <position position="131"/>
    </location>
    <ligand>
        <name>substrate</name>
    </ligand>
</feature>
<reference evidence="6 7" key="1">
    <citation type="submission" date="2020-12" db="EMBL/GenBank/DDBJ databases">
        <title>Novel Thalassolituus-related marine hydrocarbonoclastic bacteria mediated algae-derived hydrocarbons mineralization in twilight zone of the northern South China Sea.</title>
        <authorList>
            <person name="Dong C."/>
        </authorList>
    </citation>
    <scope>NUCLEOTIDE SEQUENCE [LARGE SCALE GENOMIC DNA]</scope>
    <source>
        <strain evidence="6 7">IMCC1826</strain>
    </source>
</reference>
<accession>A0ABS7ZQQ9</accession>
<keyword evidence="3 4" id="KW-0413">Isomerase</keyword>
<name>A0ABS7ZQQ9_9GAMM</name>
<dbReference type="InterPro" id="IPR000821">
    <property type="entry name" value="Ala_racemase"/>
</dbReference>
<dbReference type="SMART" id="SM01005">
    <property type="entry name" value="Ala_racemase_C"/>
    <property type="match status" value="1"/>
</dbReference>
<feature type="active site" description="Proton acceptor; specific for L-alanine" evidence="4">
    <location>
        <position position="255"/>
    </location>
</feature>
<evidence type="ECO:0000313" key="6">
    <source>
        <dbReference type="EMBL" id="MCA6063513.1"/>
    </source>
</evidence>
<dbReference type="Pfam" id="PF01168">
    <property type="entry name" value="Ala_racemase_N"/>
    <property type="match status" value="1"/>
</dbReference>
<evidence type="ECO:0000313" key="7">
    <source>
        <dbReference type="Proteomes" id="UP000714380"/>
    </source>
</evidence>
<dbReference type="InterPro" id="IPR001608">
    <property type="entry name" value="Ala_racemase_N"/>
</dbReference>
<comment type="cofactor">
    <cofactor evidence="1 4">
        <name>pyridoxal 5'-phosphate</name>
        <dbReference type="ChEBI" id="CHEBI:597326"/>
    </cofactor>
</comment>
<comment type="catalytic activity">
    <reaction evidence="4">
        <text>L-alanine = D-alanine</text>
        <dbReference type="Rhea" id="RHEA:20249"/>
        <dbReference type="ChEBI" id="CHEBI:57416"/>
        <dbReference type="ChEBI" id="CHEBI:57972"/>
        <dbReference type="EC" id="5.1.1.1"/>
    </reaction>
</comment>
<dbReference type="EMBL" id="JAEDAH010000041">
    <property type="protein sequence ID" value="MCA6063513.1"/>
    <property type="molecule type" value="Genomic_DNA"/>
</dbReference>
<feature type="active site" description="Proton acceptor; specific for D-alanine" evidence="4">
    <location>
        <position position="35"/>
    </location>
</feature>
<dbReference type="CDD" id="cd06827">
    <property type="entry name" value="PLPDE_III_AR_proteobact"/>
    <property type="match status" value="1"/>
</dbReference>
<keyword evidence="7" id="KW-1185">Reference proteome</keyword>
<protein>
    <recommendedName>
        <fullName evidence="4">Alanine racemase</fullName>
        <ecNumber evidence="4">5.1.1.1</ecNumber>
    </recommendedName>
</protein>
<dbReference type="Gene3D" id="3.20.20.10">
    <property type="entry name" value="Alanine racemase"/>
    <property type="match status" value="1"/>
</dbReference>
<comment type="pathway">
    <text evidence="4">Amino-acid biosynthesis; D-alanine biosynthesis; D-alanine from L-alanine: step 1/1.</text>
</comment>
<dbReference type="InterPro" id="IPR009006">
    <property type="entry name" value="Ala_racemase/Decarboxylase_C"/>
</dbReference>
<evidence type="ECO:0000256" key="3">
    <source>
        <dbReference type="ARBA" id="ARBA00023235"/>
    </source>
</evidence>
<dbReference type="Proteomes" id="UP000714380">
    <property type="component" value="Unassembled WGS sequence"/>
</dbReference>
<comment type="function">
    <text evidence="4">Catalyzes the interconversion of L-alanine and D-alanine. May also act on other amino acids.</text>
</comment>
<feature type="binding site" evidence="4">
    <location>
        <position position="303"/>
    </location>
    <ligand>
        <name>substrate</name>
    </ligand>
</feature>
<dbReference type="SUPFAM" id="SSF50621">
    <property type="entry name" value="Alanine racemase C-terminal domain-like"/>
    <property type="match status" value="1"/>
</dbReference>
<evidence type="ECO:0000256" key="4">
    <source>
        <dbReference type="HAMAP-Rule" id="MF_01201"/>
    </source>
</evidence>
<sequence>MARPATVTIDLEAIAHNYRLAKSLAPEQQALAVVKANAYGHGAVPVARKLESEADAFAVACIEEAAELRVAGIRKPILLLEGFFSADELNYISEHNLWTAVHNQQQIDAITSASIKKPLHIWLKLDTGMHRLGFSAAEYPAAWQQLKALPQVASITLMSHFSSADDPHSPVTAAQLQCLDDISRQCPSPVSIANSAGTLIHSSAHRQWQRPGIMLYGSSPFAEGQAIDQQLRPAMTLSTEIIAVHDLQPGDAVGYSGTFVCDKATRVGTIAMGYADGYPRQAKTGTPVIVNGQRTRIIGRVSMDMITVDLTGINAGIGDPVELWGKQLLANEVAPCCDTISYTLFTGITRRVHHRYTGQRSSGGLLTAV</sequence>
<dbReference type="NCBIfam" id="TIGR00492">
    <property type="entry name" value="alr"/>
    <property type="match status" value="1"/>
</dbReference>
<comment type="similarity">
    <text evidence="4">Belongs to the alanine racemase family.</text>
</comment>
<proteinExistence type="inferred from homology"/>
<dbReference type="SUPFAM" id="SSF51419">
    <property type="entry name" value="PLP-binding barrel"/>
    <property type="match status" value="1"/>
</dbReference>
<dbReference type="Gene3D" id="2.40.37.10">
    <property type="entry name" value="Lyase, Ornithine Decarboxylase, Chain A, domain 1"/>
    <property type="match status" value="1"/>
</dbReference>
<keyword evidence="2 4" id="KW-0663">Pyridoxal phosphate</keyword>
<dbReference type="EC" id="5.1.1.1" evidence="4"/>
<dbReference type="InterPro" id="IPR029066">
    <property type="entry name" value="PLP-binding_barrel"/>
</dbReference>
<dbReference type="PANTHER" id="PTHR30511">
    <property type="entry name" value="ALANINE RACEMASE"/>
    <property type="match status" value="1"/>
</dbReference>
<organism evidence="6 7">
    <name type="scientific">Thalassolituus marinus</name>
    <dbReference type="NCBI Taxonomy" id="671053"/>
    <lineage>
        <taxon>Bacteria</taxon>
        <taxon>Pseudomonadati</taxon>
        <taxon>Pseudomonadota</taxon>
        <taxon>Gammaproteobacteria</taxon>
        <taxon>Oceanospirillales</taxon>
        <taxon>Oceanospirillaceae</taxon>
        <taxon>Thalassolituus</taxon>
    </lineage>
</organism>
<dbReference type="PROSITE" id="PS00395">
    <property type="entry name" value="ALANINE_RACEMASE"/>
    <property type="match status" value="1"/>
</dbReference>
<gene>
    <name evidence="6" type="primary">alr</name>
    <name evidence="6" type="ORF">I9W95_07820</name>
</gene>
<dbReference type="GO" id="GO:0008784">
    <property type="term" value="F:alanine racemase activity"/>
    <property type="evidence" value="ECO:0007669"/>
    <property type="project" value="UniProtKB-EC"/>
</dbReference>
<dbReference type="Pfam" id="PF00842">
    <property type="entry name" value="Ala_racemase_C"/>
    <property type="match status" value="1"/>
</dbReference>
<feature type="domain" description="Alanine racemase C-terminal" evidence="5">
    <location>
        <begin position="234"/>
        <end position="357"/>
    </location>
</feature>
<dbReference type="HAMAP" id="MF_01201">
    <property type="entry name" value="Ala_racemase"/>
    <property type="match status" value="1"/>
</dbReference>
<dbReference type="InterPro" id="IPR020622">
    <property type="entry name" value="Ala_racemase_pyridoxalP-BS"/>
</dbReference>
<dbReference type="InterPro" id="IPR011079">
    <property type="entry name" value="Ala_racemase_C"/>
</dbReference>